<name>A0A413TR80_9FIRM</name>
<comment type="caution">
    <text evidence="1">The sequence shown here is derived from an EMBL/GenBank/DDBJ whole genome shotgun (WGS) entry which is preliminary data.</text>
</comment>
<protein>
    <submittedName>
        <fullName evidence="1">Uncharacterized protein</fullName>
    </submittedName>
</protein>
<dbReference type="EMBL" id="QSFZ01000035">
    <property type="protein sequence ID" value="RHA87541.1"/>
    <property type="molecule type" value="Genomic_DNA"/>
</dbReference>
<evidence type="ECO:0000313" key="1">
    <source>
        <dbReference type="EMBL" id="RHA87541.1"/>
    </source>
</evidence>
<dbReference type="Proteomes" id="UP000286220">
    <property type="component" value="Unassembled WGS sequence"/>
</dbReference>
<dbReference type="AlphaFoldDB" id="A0A413TR80"/>
<gene>
    <name evidence="1" type="ORF">DW912_16245</name>
</gene>
<dbReference type="RefSeq" id="WP_118332780.1">
    <property type="nucleotide sequence ID" value="NZ_QSGF01000006.1"/>
</dbReference>
<reference evidence="1 2" key="1">
    <citation type="submission" date="2018-08" db="EMBL/GenBank/DDBJ databases">
        <title>A genome reference for cultivated species of the human gut microbiota.</title>
        <authorList>
            <person name="Zou Y."/>
            <person name="Xue W."/>
            <person name="Luo G."/>
        </authorList>
    </citation>
    <scope>NUCLEOTIDE SEQUENCE [LARGE SCALE GENOMIC DNA]</scope>
    <source>
        <strain evidence="1 2">AM42-17AT</strain>
    </source>
</reference>
<sequence length="65" mass="7435">MSQIDLKFDSEQNAFGLTGDFDESGFKNENLLITSDMVLSNIKEVQQNNNVMVSDSFSYIRFQYA</sequence>
<evidence type="ECO:0000313" key="2">
    <source>
        <dbReference type="Proteomes" id="UP000286220"/>
    </source>
</evidence>
<proteinExistence type="predicted"/>
<organism evidence="1 2">
    <name type="scientific">Agathobacter rectalis</name>
    <dbReference type="NCBI Taxonomy" id="39491"/>
    <lineage>
        <taxon>Bacteria</taxon>
        <taxon>Bacillati</taxon>
        <taxon>Bacillota</taxon>
        <taxon>Clostridia</taxon>
        <taxon>Lachnospirales</taxon>
        <taxon>Lachnospiraceae</taxon>
        <taxon>Agathobacter</taxon>
    </lineage>
</organism>
<accession>A0A413TR80</accession>